<evidence type="ECO:0000313" key="2">
    <source>
        <dbReference type="Proteomes" id="UP001642540"/>
    </source>
</evidence>
<organism evidence="1 2">
    <name type="scientific">Orchesella dallaii</name>
    <dbReference type="NCBI Taxonomy" id="48710"/>
    <lineage>
        <taxon>Eukaryota</taxon>
        <taxon>Metazoa</taxon>
        <taxon>Ecdysozoa</taxon>
        <taxon>Arthropoda</taxon>
        <taxon>Hexapoda</taxon>
        <taxon>Collembola</taxon>
        <taxon>Entomobryomorpha</taxon>
        <taxon>Entomobryoidea</taxon>
        <taxon>Orchesellidae</taxon>
        <taxon>Orchesellinae</taxon>
        <taxon>Orchesella</taxon>
    </lineage>
</organism>
<protein>
    <submittedName>
        <fullName evidence="1">Uncharacterized protein</fullName>
    </submittedName>
</protein>
<name>A0ABP1Q5G2_9HEXA</name>
<accession>A0ABP1Q5G2</accession>
<sequence length="307" mass="34928">MSLPGVTLRTKVSKWHALERRHSPLIPDVQDWEHLPYHFGLQEEIISQRRNIEKCPHGLEKLMLIKEVTIEKHKIDPVNSRTSFLFCKKSCNNLWNVFTPTSQGKKQKLLFQAEKSSSCRVKTCCIAYPIEFGVYHPNPTPLKDCKEPRSSNTAILHCSGFPTVFGGASEILVNYMIQMPGERKSLAVPLGNIYKDNLSSCRSLIAHGLPLSQSMFKVCKQKCSQNSTRCFSKTHHFVRCVDEKIVGRLYKSSCPIISNQDQEVKKKKCGHTYQKNDSQWRVEFSDDSEPIIKALILCTALCVIDGN</sequence>
<reference evidence="1 2" key="1">
    <citation type="submission" date="2024-08" db="EMBL/GenBank/DDBJ databases">
        <authorList>
            <person name="Cucini C."/>
            <person name="Frati F."/>
        </authorList>
    </citation>
    <scope>NUCLEOTIDE SEQUENCE [LARGE SCALE GENOMIC DNA]</scope>
</reference>
<dbReference type="Proteomes" id="UP001642540">
    <property type="component" value="Unassembled WGS sequence"/>
</dbReference>
<gene>
    <name evidence="1" type="ORF">ODALV1_LOCUS7366</name>
</gene>
<evidence type="ECO:0000313" key="1">
    <source>
        <dbReference type="EMBL" id="CAL8089418.1"/>
    </source>
</evidence>
<comment type="caution">
    <text evidence="1">The sequence shown here is derived from an EMBL/GenBank/DDBJ whole genome shotgun (WGS) entry which is preliminary data.</text>
</comment>
<keyword evidence="2" id="KW-1185">Reference proteome</keyword>
<proteinExistence type="predicted"/>
<dbReference type="EMBL" id="CAXLJM020000023">
    <property type="protein sequence ID" value="CAL8089418.1"/>
    <property type="molecule type" value="Genomic_DNA"/>
</dbReference>